<dbReference type="OMA" id="MILPRNA"/>
<evidence type="ECO:0000256" key="1">
    <source>
        <dbReference type="SAM" id="MobiDB-lite"/>
    </source>
</evidence>
<proteinExistence type="predicted"/>
<keyword evidence="2" id="KW-1133">Transmembrane helix</keyword>
<dbReference type="OrthoDB" id="3561073at2759"/>
<feature type="compositionally biased region" description="Gly residues" evidence="1">
    <location>
        <begin position="116"/>
        <end position="126"/>
    </location>
</feature>
<evidence type="ECO:0000313" key="4">
    <source>
        <dbReference type="Proteomes" id="UP000006753"/>
    </source>
</evidence>
<dbReference type="AlphaFoldDB" id="K1WKY6"/>
<dbReference type="GO" id="GO:0016192">
    <property type="term" value="P:vesicle-mediated transport"/>
    <property type="evidence" value="ECO:0007669"/>
    <property type="project" value="TreeGrafter"/>
</dbReference>
<dbReference type="GeneID" id="18764816"/>
<keyword evidence="2" id="KW-0472">Membrane</keyword>
<evidence type="ECO:0008006" key="5">
    <source>
        <dbReference type="Google" id="ProtNLM"/>
    </source>
</evidence>
<dbReference type="PANTHER" id="PTHR28187">
    <property type="entry name" value="PROTEIN RCR1-RELATED"/>
    <property type="match status" value="1"/>
</dbReference>
<feature type="compositionally biased region" description="Polar residues" evidence="1">
    <location>
        <begin position="127"/>
        <end position="138"/>
    </location>
</feature>
<dbReference type="RefSeq" id="XP_007296770.1">
    <property type="nucleotide sequence ID" value="XM_007296708.1"/>
</dbReference>
<gene>
    <name evidence="3" type="ORF">MBM_08881</name>
</gene>
<organism evidence="3 4">
    <name type="scientific">Marssonina brunnea f. sp. multigermtubi (strain MB_m1)</name>
    <name type="common">Marssonina leaf spot fungus</name>
    <dbReference type="NCBI Taxonomy" id="1072389"/>
    <lineage>
        <taxon>Eukaryota</taxon>
        <taxon>Fungi</taxon>
        <taxon>Dikarya</taxon>
        <taxon>Ascomycota</taxon>
        <taxon>Pezizomycotina</taxon>
        <taxon>Leotiomycetes</taxon>
        <taxon>Helotiales</taxon>
        <taxon>Drepanopezizaceae</taxon>
        <taxon>Drepanopeziza</taxon>
    </lineage>
</organism>
<dbReference type="eggNOG" id="ENOG502TGXM">
    <property type="taxonomic scope" value="Eukaryota"/>
</dbReference>
<reference evidence="3 4" key="1">
    <citation type="journal article" date="2012" name="BMC Genomics">
        <title>Sequencing the genome of Marssonina brunnea reveals fungus-poplar co-evolution.</title>
        <authorList>
            <person name="Zhu S."/>
            <person name="Cao Y.-Z."/>
            <person name="Jiang C."/>
            <person name="Tan B.-Y."/>
            <person name="Wang Z."/>
            <person name="Feng S."/>
            <person name="Zhang L."/>
            <person name="Su X.-H."/>
            <person name="Brejova B."/>
            <person name="Vinar T."/>
            <person name="Xu M."/>
            <person name="Wang M.-X."/>
            <person name="Zhang S.-G."/>
            <person name="Huang M.-R."/>
            <person name="Wu R."/>
            <person name="Zhou Y."/>
        </authorList>
    </citation>
    <scope>NUCLEOTIDE SEQUENCE [LARGE SCALE GENOMIC DNA]</scope>
    <source>
        <strain evidence="3 4">MB_m1</strain>
    </source>
</reference>
<dbReference type="EMBL" id="JH921453">
    <property type="protein sequence ID" value="EKD12927.1"/>
    <property type="molecule type" value="Genomic_DNA"/>
</dbReference>
<accession>K1WKY6</accession>
<feature type="compositionally biased region" description="Pro residues" evidence="1">
    <location>
        <begin position="98"/>
        <end position="109"/>
    </location>
</feature>
<dbReference type="InterPro" id="IPR020999">
    <property type="entry name" value="Chitin_synth_reg_RCR"/>
</dbReference>
<dbReference type="PANTHER" id="PTHR28187:SF1">
    <property type="entry name" value="PROTEIN RCR1-RELATED"/>
    <property type="match status" value="1"/>
</dbReference>
<dbReference type="InParanoid" id="K1WKY6"/>
<evidence type="ECO:0000313" key="3">
    <source>
        <dbReference type="EMBL" id="EKD12927.1"/>
    </source>
</evidence>
<keyword evidence="2" id="KW-0812">Transmembrane</keyword>
<dbReference type="Proteomes" id="UP000006753">
    <property type="component" value="Unassembled WGS sequence"/>
</dbReference>
<sequence>MILPRNALATGEEALIGLVARQVYYGNRRDCYYYGNCRSNWDRWGRWVLAGILIFLGLFLFFLYLCCANRRRRRRMNNAPTPMTAHNPGYSGYHPQQPYAPPPGPPPPQYVNGNGNAPGGYYGQQSGGLTQPQGAYMK</sequence>
<keyword evidence="4" id="KW-1185">Reference proteome</keyword>
<dbReference type="STRING" id="1072389.K1WKY6"/>
<dbReference type="KEGG" id="mbe:MBM_08881"/>
<name>K1WKY6_MARBU</name>
<dbReference type="HOGENOM" id="CLU_1950408_0_0_1"/>
<feature type="transmembrane region" description="Helical" evidence="2">
    <location>
        <begin position="47"/>
        <end position="67"/>
    </location>
</feature>
<evidence type="ECO:0000256" key="2">
    <source>
        <dbReference type="SAM" id="Phobius"/>
    </source>
</evidence>
<protein>
    <recommendedName>
        <fullName evidence="5">Chitin synthesis regulation, Congo red resistance, RCR protein</fullName>
    </recommendedName>
</protein>
<feature type="region of interest" description="Disordered" evidence="1">
    <location>
        <begin position="76"/>
        <end position="138"/>
    </location>
</feature>